<feature type="binding site" evidence="7">
    <location>
        <position position="15"/>
    </location>
    <ligand>
        <name>ADP-alpha-D-glucose</name>
        <dbReference type="ChEBI" id="CHEBI:57498"/>
    </ligand>
</feature>
<dbReference type="NCBIfam" id="NF001899">
    <property type="entry name" value="PRK00654.1-2"/>
    <property type="match status" value="1"/>
</dbReference>
<dbReference type="Pfam" id="PF00534">
    <property type="entry name" value="Glycos_transf_1"/>
    <property type="match status" value="1"/>
</dbReference>
<dbReference type="EC" id="2.4.1.21" evidence="7"/>
<comment type="catalytic activity">
    <reaction evidence="1 7">
        <text>[(1-&gt;4)-alpha-D-glucosyl](n) + ADP-alpha-D-glucose = [(1-&gt;4)-alpha-D-glucosyl](n+1) + ADP + H(+)</text>
        <dbReference type="Rhea" id="RHEA:18189"/>
        <dbReference type="Rhea" id="RHEA-COMP:9584"/>
        <dbReference type="Rhea" id="RHEA-COMP:9587"/>
        <dbReference type="ChEBI" id="CHEBI:15378"/>
        <dbReference type="ChEBI" id="CHEBI:15444"/>
        <dbReference type="ChEBI" id="CHEBI:57498"/>
        <dbReference type="ChEBI" id="CHEBI:456216"/>
        <dbReference type="EC" id="2.4.1.21"/>
    </reaction>
</comment>
<comment type="caution">
    <text evidence="10">The sequence shown here is derived from an EMBL/GenBank/DDBJ whole genome shotgun (WGS) entry which is preliminary data.</text>
</comment>
<gene>
    <name evidence="7" type="primary">glgA</name>
    <name evidence="10" type="ORF">A2290_06860</name>
</gene>
<protein>
    <recommendedName>
        <fullName evidence="7">Glycogen synthase</fullName>
        <ecNumber evidence="7">2.4.1.21</ecNumber>
    </recommendedName>
    <alternativeName>
        <fullName evidence="7">Starch [bacterial glycogen] synthase</fullName>
    </alternativeName>
</protein>
<evidence type="ECO:0000313" key="10">
    <source>
        <dbReference type="EMBL" id="OGC15953.1"/>
    </source>
</evidence>
<evidence type="ECO:0000256" key="4">
    <source>
        <dbReference type="ARBA" id="ARBA00022676"/>
    </source>
</evidence>
<comment type="function">
    <text evidence="2 7">Synthesizes alpha-1,4-glucan chains using ADP-glucose.</text>
</comment>
<dbReference type="Proteomes" id="UP000177905">
    <property type="component" value="Unassembled WGS sequence"/>
</dbReference>
<sequence length="480" mass="54772">MKILYVSSEVVPFAKTGGLADVAGALPKAIGALGHDIRIIMPKYGMIDEKKYDLKKIYSKISIPVGDHFEFASVYETKLPGSNITVYFVSNDKYFKRKGLYQEDGIDYKDNCERFSFFCRAVCEFIKQLGWVPNVLHCNDWQTAIIVPYFKFKYDFRKTTTVYSIHNMGYLGLFPKEDILLTGFGWEMFKFDKLEFWDQLSFSKAGLVFADIITTVSPTYAKEIQTKEFGFGLHELLDSRKERVFGILNGIDYEIWNPATDKLIPKNFSGNSIELKYENKQALQKKNGLALKKTTPLIGIVSRLADQKGFDILVEALDEIMKLNCQLVLLGTGEQKYHKLFEDAKKKNPKKIGVNLGFDAALAELIYAGSDMFLMPSKYEPCGLGQLIAFKYGTVPIVRKTGGLADTVHNYDIKKATGDGFVFEEYTAEALFDAVKRAVLTFNKRKDWTYLMKKIMLSDYSWEVSAKKYVEIYGKKWSLQ</sequence>
<dbReference type="HAMAP" id="MF_00484">
    <property type="entry name" value="Glycogen_synth"/>
    <property type="match status" value="1"/>
</dbReference>
<dbReference type="Gene3D" id="3.40.50.2000">
    <property type="entry name" value="Glycogen Phosphorylase B"/>
    <property type="match status" value="2"/>
</dbReference>
<dbReference type="NCBIfam" id="TIGR02095">
    <property type="entry name" value="glgA"/>
    <property type="match status" value="1"/>
</dbReference>
<evidence type="ECO:0000259" key="8">
    <source>
        <dbReference type="Pfam" id="PF00534"/>
    </source>
</evidence>
<keyword evidence="4 7" id="KW-0328">Glycosyltransferase</keyword>
<evidence type="ECO:0000256" key="3">
    <source>
        <dbReference type="ARBA" id="ARBA00010281"/>
    </source>
</evidence>
<reference evidence="10 11" key="1">
    <citation type="journal article" date="2016" name="Nat. Commun.">
        <title>Thousands of microbial genomes shed light on interconnected biogeochemical processes in an aquifer system.</title>
        <authorList>
            <person name="Anantharaman K."/>
            <person name="Brown C.T."/>
            <person name="Hug L.A."/>
            <person name="Sharon I."/>
            <person name="Castelle C.J."/>
            <person name="Probst A.J."/>
            <person name="Thomas B.C."/>
            <person name="Singh A."/>
            <person name="Wilkins M.J."/>
            <person name="Karaoz U."/>
            <person name="Brodie E.L."/>
            <person name="Williams K.H."/>
            <person name="Hubbard S.S."/>
            <person name="Banfield J.F."/>
        </authorList>
    </citation>
    <scope>NUCLEOTIDE SEQUENCE [LARGE SCALE GENOMIC DNA]</scope>
</reference>
<evidence type="ECO:0000256" key="1">
    <source>
        <dbReference type="ARBA" id="ARBA00001478"/>
    </source>
</evidence>
<feature type="domain" description="Starch synthase catalytic" evidence="9">
    <location>
        <begin position="2"/>
        <end position="238"/>
    </location>
</feature>
<comment type="pathway">
    <text evidence="7">Glycan biosynthesis; glycogen biosynthesis.</text>
</comment>
<dbReference type="GO" id="GO:0005978">
    <property type="term" value="P:glycogen biosynthetic process"/>
    <property type="evidence" value="ECO:0007669"/>
    <property type="project" value="UniProtKB-UniRule"/>
</dbReference>
<dbReference type="EMBL" id="MEUA01000016">
    <property type="protein sequence ID" value="OGC15953.1"/>
    <property type="molecule type" value="Genomic_DNA"/>
</dbReference>
<dbReference type="Pfam" id="PF08323">
    <property type="entry name" value="Glyco_transf_5"/>
    <property type="match status" value="1"/>
</dbReference>
<evidence type="ECO:0000256" key="5">
    <source>
        <dbReference type="ARBA" id="ARBA00022679"/>
    </source>
</evidence>
<dbReference type="PANTHER" id="PTHR45825:SF11">
    <property type="entry name" value="ALPHA AMYLASE DOMAIN-CONTAINING PROTEIN"/>
    <property type="match status" value="1"/>
</dbReference>
<proteinExistence type="inferred from homology"/>
<name>A0A1F4S880_UNCSA</name>
<evidence type="ECO:0000256" key="2">
    <source>
        <dbReference type="ARBA" id="ARBA00002764"/>
    </source>
</evidence>
<evidence type="ECO:0000256" key="7">
    <source>
        <dbReference type="HAMAP-Rule" id="MF_00484"/>
    </source>
</evidence>
<dbReference type="InterPro" id="IPR011835">
    <property type="entry name" value="GS/SS"/>
</dbReference>
<dbReference type="AlphaFoldDB" id="A0A1F4S880"/>
<evidence type="ECO:0000256" key="6">
    <source>
        <dbReference type="ARBA" id="ARBA00023056"/>
    </source>
</evidence>
<comment type="similarity">
    <text evidence="3 7">Belongs to the glycosyltransferase 1 family. Bacterial/plant glycogen synthase subfamily.</text>
</comment>
<keyword evidence="5 7" id="KW-0808">Transferase</keyword>
<dbReference type="GO" id="GO:0004373">
    <property type="term" value="F:alpha-1,4-glucan glucosyltransferase (UDP-glucose donor) activity"/>
    <property type="evidence" value="ECO:0007669"/>
    <property type="project" value="InterPro"/>
</dbReference>
<dbReference type="SUPFAM" id="SSF53756">
    <property type="entry name" value="UDP-Glycosyltransferase/glycogen phosphorylase"/>
    <property type="match status" value="1"/>
</dbReference>
<feature type="domain" description="Glycosyl transferase family 1" evidence="8">
    <location>
        <begin position="286"/>
        <end position="450"/>
    </location>
</feature>
<dbReference type="CDD" id="cd03791">
    <property type="entry name" value="GT5_Glycogen_synthase_DULL1-like"/>
    <property type="match status" value="1"/>
</dbReference>
<accession>A0A1F4S880</accession>
<organism evidence="10 11">
    <name type="scientific">candidate division WOR-1 bacterium RIFOXYB2_FULL_36_35</name>
    <dbReference type="NCBI Taxonomy" id="1802578"/>
    <lineage>
        <taxon>Bacteria</taxon>
        <taxon>Bacillati</taxon>
        <taxon>Saganbacteria</taxon>
    </lineage>
</organism>
<dbReference type="UniPathway" id="UPA00164"/>
<dbReference type="GO" id="GO:0009011">
    <property type="term" value="F:alpha-1,4-glucan glucosyltransferase (ADP-glucose donor) activity"/>
    <property type="evidence" value="ECO:0007669"/>
    <property type="project" value="UniProtKB-UniRule"/>
</dbReference>
<dbReference type="InterPro" id="IPR001296">
    <property type="entry name" value="Glyco_trans_1"/>
</dbReference>
<dbReference type="PANTHER" id="PTHR45825">
    <property type="entry name" value="GRANULE-BOUND STARCH SYNTHASE 1, CHLOROPLASTIC/AMYLOPLASTIC"/>
    <property type="match status" value="1"/>
</dbReference>
<keyword evidence="6 7" id="KW-0320">Glycogen biosynthesis</keyword>
<evidence type="ECO:0000313" key="11">
    <source>
        <dbReference type="Proteomes" id="UP000177905"/>
    </source>
</evidence>
<evidence type="ECO:0000259" key="9">
    <source>
        <dbReference type="Pfam" id="PF08323"/>
    </source>
</evidence>
<dbReference type="InterPro" id="IPR013534">
    <property type="entry name" value="Starch_synth_cat_dom"/>
</dbReference>